<dbReference type="GO" id="GO:0003677">
    <property type="term" value="F:DNA binding"/>
    <property type="evidence" value="ECO:0007669"/>
    <property type="project" value="UniProtKB-KW"/>
</dbReference>
<dbReference type="InterPro" id="IPR000847">
    <property type="entry name" value="LysR_HTH_N"/>
</dbReference>
<dbReference type="PANTHER" id="PTHR30419:SF8">
    <property type="entry name" value="NITROGEN ASSIMILATION TRANSCRIPTIONAL ACTIVATOR-RELATED"/>
    <property type="match status" value="1"/>
</dbReference>
<dbReference type="Gene3D" id="3.40.190.10">
    <property type="entry name" value="Periplasmic binding protein-like II"/>
    <property type="match status" value="2"/>
</dbReference>
<dbReference type="Proteomes" id="UP000445000">
    <property type="component" value="Unassembled WGS sequence"/>
</dbReference>
<name>A0A829YQ70_9GAMM</name>
<dbReference type="SUPFAM" id="SSF53850">
    <property type="entry name" value="Periplasmic binding protein-like II"/>
    <property type="match status" value="1"/>
</dbReference>
<feature type="domain" description="HTH lysR-type" evidence="5">
    <location>
        <begin position="126"/>
        <end position="183"/>
    </location>
</feature>
<accession>A0A829YQ70</accession>
<protein>
    <submittedName>
        <fullName evidence="6">Transcriptional regulator</fullName>
    </submittedName>
</protein>
<proteinExistence type="inferred from homology"/>
<dbReference type="AlphaFoldDB" id="A0A829YQ70"/>
<evidence type="ECO:0000256" key="3">
    <source>
        <dbReference type="ARBA" id="ARBA00023125"/>
    </source>
</evidence>
<dbReference type="GO" id="GO:0003700">
    <property type="term" value="F:DNA-binding transcription factor activity"/>
    <property type="evidence" value="ECO:0007669"/>
    <property type="project" value="InterPro"/>
</dbReference>
<evidence type="ECO:0000256" key="1">
    <source>
        <dbReference type="ARBA" id="ARBA00009437"/>
    </source>
</evidence>
<keyword evidence="2" id="KW-0805">Transcription regulation</keyword>
<evidence type="ECO:0000256" key="2">
    <source>
        <dbReference type="ARBA" id="ARBA00023015"/>
    </source>
</evidence>
<keyword evidence="4" id="KW-0804">Transcription</keyword>
<evidence type="ECO:0000313" key="6">
    <source>
        <dbReference type="EMBL" id="GFE84912.1"/>
    </source>
</evidence>
<dbReference type="PROSITE" id="PS50931">
    <property type="entry name" value="HTH_LYSR"/>
    <property type="match status" value="2"/>
</dbReference>
<comment type="similarity">
    <text evidence="1">Belongs to the LysR transcriptional regulatory family.</text>
</comment>
<organism evidence="6 7">
    <name type="scientific">Steroidobacter agaridevorans</name>
    <dbReference type="NCBI Taxonomy" id="2695856"/>
    <lineage>
        <taxon>Bacteria</taxon>
        <taxon>Pseudomonadati</taxon>
        <taxon>Pseudomonadota</taxon>
        <taxon>Gammaproteobacteria</taxon>
        <taxon>Steroidobacterales</taxon>
        <taxon>Steroidobacteraceae</taxon>
        <taxon>Steroidobacter</taxon>
    </lineage>
</organism>
<dbReference type="Gene3D" id="1.10.10.10">
    <property type="entry name" value="Winged helix-like DNA-binding domain superfamily/Winged helix DNA-binding domain"/>
    <property type="match status" value="2"/>
</dbReference>
<dbReference type="SUPFAM" id="SSF46785">
    <property type="entry name" value="Winged helix' DNA-binding domain"/>
    <property type="match status" value="2"/>
</dbReference>
<dbReference type="InterPro" id="IPR050950">
    <property type="entry name" value="HTH-type_LysR_regulators"/>
</dbReference>
<evidence type="ECO:0000259" key="5">
    <source>
        <dbReference type="PROSITE" id="PS50931"/>
    </source>
</evidence>
<dbReference type="FunFam" id="1.10.10.10:FF:000001">
    <property type="entry name" value="LysR family transcriptional regulator"/>
    <property type="match status" value="1"/>
</dbReference>
<dbReference type="InterPro" id="IPR036390">
    <property type="entry name" value="WH_DNA-bd_sf"/>
</dbReference>
<dbReference type="PANTHER" id="PTHR30419">
    <property type="entry name" value="HTH-TYPE TRANSCRIPTIONAL REGULATOR YBHD"/>
    <property type="match status" value="1"/>
</dbReference>
<comment type="caution">
    <text evidence="6">The sequence shown here is derived from an EMBL/GenBank/DDBJ whole genome shotgun (WGS) entry which is preliminary data.</text>
</comment>
<dbReference type="Pfam" id="PF00126">
    <property type="entry name" value="HTH_1"/>
    <property type="match status" value="2"/>
</dbReference>
<dbReference type="EMBL" id="BLJN01000012">
    <property type="protein sequence ID" value="GFE84912.1"/>
    <property type="molecule type" value="Genomic_DNA"/>
</dbReference>
<dbReference type="InterPro" id="IPR005119">
    <property type="entry name" value="LysR_subst-bd"/>
</dbReference>
<keyword evidence="3" id="KW-0238">DNA-binding</keyword>
<reference evidence="7" key="1">
    <citation type="submission" date="2020-01" db="EMBL/GenBank/DDBJ databases">
        <title>'Steroidobacter agaridevorans' sp. nov., agar-degrading bacteria isolated from rhizosphere soils.</title>
        <authorList>
            <person name="Ikenaga M."/>
            <person name="Kataoka M."/>
            <person name="Murouchi A."/>
            <person name="Katsuragi S."/>
            <person name="Sakai M."/>
        </authorList>
    </citation>
    <scope>NUCLEOTIDE SEQUENCE [LARGE SCALE GENOMIC DNA]</scope>
    <source>
        <strain evidence="7">YU21-B</strain>
    </source>
</reference>
<sequence length="434" mass="47704">MSNKAASILLHPNAIREQSRPLPARIDPNVRQLRALVAVAQGGSVHKAASLMHVTQPAVTRAIHELEQALGLELFARTPKGMVPTTVGTILVERTQRAFAQLTHAEQELVDMGVCRRSTASIGAKVTNRHLRALVAIDRHGTETAAAQELDISQPAVTQTLRQLERIVESDLFIRTARGMLVTRAGEIMLRRTKLMFHELQLARDDIAAQFGNISGRIVVGALPLASTLLVPRAVTRLKQEHPDLQITLLEGTYESLLESLRCGDVDLLVGVLRYPIPCSDIVQEKLFEDLLSVVGRKGHPFAAATSLKLADVIDCEWVLPYKAAPSRKAFEQVMHAAGLPLPKNAIESNALVALRALLIESDRLSILSRNQIHYEELHGMLSVLPIDMRGSERPIGITTRADAKRSVGLQTLLRHLRAVGDEMNDGITVETRR</sequence>
<dbReference type="PRINTS" id="PR00039">
    <property type="entry name" value="HTHLYSR"/>
</dbReference>
<feature type="domain" description="HTH lysR-type" evidence="5">
    <location>
        <begin position="28"/>
        <end position="85"/>
    </location>
</feature>
<evidence type="ECO:0000313" key="7">
    <source>
        <dbReference type="Proteomes" id="UP000445000"/>
    </source>
</evidence>
<dbReference type="GO" id="GO:0005829">
    <property type="term" value="C:cytosol"/>
    <property type="evidence" value="ECO:0007669"/>
    <property type="project" value="TreeGrafter"/>
</dbReference>
<gene>
    <name evidence="6" type="primary">fldY_2</name>
    <name evidence="6" type="ORF">GCM10011487_69120</name>
</gene>
<dbReference type="Pfam" id="PF03466">
    <property type="entry name" value="LysR_substrate"/>
    <property type="match status" value="1"/>
</dbReference>
<dbReference type="RefSeq" id="WP_161816491.1">
    <property type="nucleotide sequence ID" value="NZ_BLJN01000012.1"/>
</dbReference>
<evidence type="ECO:0000256" key="4">
    <source>
        <dbReference type="ARBA" id="ARBA00023163"/>
    </source>
</evidence>
<keyword evidence="7" id="KW-1185">Reference proteome</keyword>
<dbReference type="InterPro" id="IPR036388">
    <property type="entry name" value="WH-like_DNA-bd_sf"/>
</dbReference>